<dbReference type="EMBL" id="CP137642">
    <property type="protein sequence ID" value="WOX56921.1"/>
    <property type="molecule type" value="Genomic_DNA"/>
</dbReference>
<dbReference type="GO" id="GO:0008170">
    <property type="term" value="F:N-methyltransferase activity"/>
    <property type="evidence" value="ECO:0007669"/>
    <property type="project" value="InterPro"/>
</dbReference>
<accession>A0AAX4FSK8</accession>
<evidence type="ECO:0000313" key="4">
    <source>
        <dbReference type="EMBL" id="WOX56921.1"/>
    </source>
</evidence>
<evidence type="ECO:0000256" key="1">
    <source>
        <dbReference type="ARBA" id="ARBA00022603"/>
    </source>
</evidence>
<keyword evidence="1 4" id="KW-0489">Methyltransferase</keyword>
<dbReference type="Pfam" id="PF01555">
    <property type="entry name" value="N6_N4_Mtase"/>
    <property type="match status" value="1"/>
</dbReference>
<feature type="domain" description="DNA methylase N-4/N-6" evidence="3">
    <location>
        <begin position="65"/>
        <end position="131"/>
    </location>
</feature>
<dbReference type="InterPro" id="IPR029063">
    <property type="entry name" value="SAM-dependent_MTases_sf"/>
</dbReference>
<dbReference type="Gene3D" id="3.40.50.150">
    <property type="entry name" value="Vaccinia Virus protein VP39"/>
    <property type="match status" value="1"/>
</dbReference>
<keyword evidence="5" id="KW-1185">Reference proteome</keyword>
<dbReference type="GO" id="GO:0003677">
    <property type="term" value="F:DNA binding"/>
    <property type="evidence" value="ECO:0007669"/>
    <property type="project" value="InterPro"/>
</dbReference>
<dbReference type="KEGG" id="mrc:R6Y96_06265"/>
<gene>
    <name evidence="4" type="ORF">R6Y96_06265</name>
</gene>
<keyword evidence="2" id="KW-0808">Transferase</keyword>
<dbReference type="AlphaFoldDB" id="A0AAX4FSK8"/>
<organism evidence="4 5">
    <name type="scientific">Methanoculleus receptaculi</name>
    <dbReference type="NCBI Taxonomy" id="394967"/>
    <lineage>
        <taxon>Archaea</taxon>
        <taxon>Methanobacteriati</taxon>
        <taxon>Methanobacteriota</taxon>
        <taxon>Stenosarchaea group</taxon>
        <taxon>Methanomicrobia</taxon>
        <taxon>Methanomicrobiales</taxon>
        <taxon>Methanomicrobiaceae</taxon>
        <taxon>Methanoculleus</taxon>
    </lineage>
</organism>
<protein>
    <submittedName>
        <fullName evidence="4">DNA methyltransferase</fullName>
    </submittedName>
</protein>
<evidence type="ECO:0000256" key="2">
    <source>
        <dbReference type="ARBA" id="ARBA00022679"/>
    </source>
</evidence>
<evidence type="ECO:0000313" key="5">
    <source>
        <dbReference type="Proteomes" id="UP001305652"/>
    </source>
</evidence>
<dbReference type="Proteomes" id="UP001305652">
    <property type="component" value="Chromosome"/>
</dbReference>
<dbReference type="GO" id="GO:0032259">
    <property type="term" value="P:methylation"/>
    <property type="evidence" value="ECO:0007669"/>
    <property type="project" value="UniProtKB-KW"/>
</dbReference>
<reference evidence="4 5" key="1">
    <citation type="submission" date="2023-10" db="EMBL/GenBank/DDBJ databases">
        <title>The complete genome sequence of Methanoculleus receptaculi DSM 18860.</title>
        <authorList>
            <person name="Lai S.-J."/>
            <person name="You Y.-T."/>
            <person name="Chen S.-C."/>
        </authorList>
    </citation>
    <scope>NUCLEOTIDE SEQUENCE [LARGE SCALE GENOMIC DNA]</scope>
    <source>
        <strain evidence="4 5">DSM 18860</strain>
    </source>
</reference>
<dbReference type="REBASE" id="773415">
    <property type="entry name" value="M.Mre18860ORF6265P"/>
</dbReference>
<sequence>MKSPIFMVSRSNNTITGREVDYMIANEEEQAEVRSARVLLPTIPGQVTPDTPLESLNLNWRERDLPEKERTKHVHRLHPYLGKFIPQLTEVFLRKYFGRGQTVLDPFVGSGTTLVQANELGINSIGYDISAFNVLLCRAKTAHYDISEMQREVLDILARVKAATQISSSQRSLTGEVIETLSISGMDNEYLQQWFAPRALSELLTYRSFIETGDYQYTDLLKVILSRAARSARLTTHFDLDFPKRPVTEPYWCYKHSRICSPTEEAFKFLNRYSKDTIKRVKQFQEIRTDASVQLFHEDSRKATYPENNGIFTSPPYVGLIDYHEQHAYAYHLLGLQDMRESEIGAASNGSSMKAQERYKKDIAEVFCRASEFMPAGSRIIVVANDRANLYGDVADMVGVEVEGIINRCVNRRTGRRSGEFYESIFVWRKC</sequence>
<name>A0AAX4FSK8_9EURY</name>
<dbReference type="SUPFAM" id="SSF53335">
    <property type="entry name" value="S-adenosyl-L-methionine-dependent methyltransferases"/>
    <property type="match status" value="1"/>
</dbReference>
<evidence type="ECO:0000259" key="3">
    <source>
        <dbReference type="Pfam" id="PF01555"/>
    </source>
</evidence>
<proteinExistence type="predicted"/>
<dbReference type="InterPro" id="IPR002941">
    <property type="entry name" value="DNA_methylase_N4/N6"/>
</dbReference>